<comment type="caution">
    <text evidence="1">The sequence shown here is derived from an EMBL/GenBank/DDBJ whole genome shotgun (WGS) entry which is preliminary data.</text>
</comment>
<name>A0AAD4BTT6_BOLED</name>
<organism evidence="1 2">
    <name type="scientific">Boletus edulis BED1</name>
    <dbReference type="NCBI Taxonomy" id="1328754"/>
    <lineage>
        <taxon>Eukaryota</taxon>
        <taxon>Fungi</taxon>
        <taxon>Dikarya</taxon>
        <taxon>Basidiomycota</taxon>
        <taxon>Agaricomycotina</taxon>
        <taxon>Agaricomycetes</taxon>
        <taxon>Agaricomycetidae</taxon>
        <taxon>Boletales</taxon>
        <taxon>Boletineae</taxon>
        <taxon>Boletaceae</taxon>
        <taxon>Boletoideae</taxon>
        <taxon>Boletus</taxon>
    </lineage>
</organism>
<evidence type="ECO:0000313" key="1">
    <source>
        <dbReference type="EMBL" id="KAF8439855.1"/>
    </source>
</evidence>
<reference evidence="1" key="2">
    <citation type="journal article" date="2020" name="Nat. Commun.">
        <title>Large-scale genome sequencing of mycorrhizal fungi provides insights into the early evolution of symbiotic traits.</title>
        <authorList>
            <person name="Miyauchi S."/>
            <person name="Kiss E."/>
            <person name="Kuo A."/>
            <person name="Drula E."/>
            <person name="Kohler A."/>
            <person name="Sanchez-Garcia M."/>
            <person name="Morin E."/>
            <person name="Andreopoulos B."/>
            <person name="Barry K.W."/>
            <person name="Bonito G."/>
            <person name="Buee M."/>
            <person name="Carver A."/>
            <person name="Chen C."/>
            <person name="Cichocki N."/>
            <person name="Clum A."/>
            <person name="Culley D."/>
            <person name="Crous P.W."/>
            <person name="Fauchery L."/>
            <person name="Girlanda M."/>
            <person name="Hayes R.D."/>
            <person name="Keri Z."/>
            <person name="LaButti K."/>
            <person name="Lipzen A."/>
            <person name="Lombard V."/>
            <person name="Magnuson J."/>
            <person name="Maillard F."/>
            <person name="Murat C."/>
            <person name="Nolan M."/>
            <person name="Ohm R.A."/>
            <person name="Pangilinan J."/>
            <person name="Pereira M.F."/>
            <person name="Perotto S."/>
            <person name="Peter M."/>
            <person name="Pfister S."/>
            <person name="Riley R."/>
            <person name="Sitrit Y."/>
            <person name="Stielow J.B."/>
            <person name="Szollosi G."/>
            <person name="Zifcakova L."/>
            <person name="Stursova M."/>
            <person name="Spatafora J.W."/>
            <person name="Tedersoo L."/>
            <person name="Vaario L.M."/>
            <person name="Yamada A."/>
            <person name="Yan M."/>
            <person name="Wang P."/>
            <person name="Xu J."/>
            <person name="Bruns T."/>
            <person name="Baldrian P."/>
            <person name="Vilgalys R."/>
            <person name="Dunand C."/>
            <person name="Henrissat B."/>
            <person name="Grigoriev I.V."/>
            <person name="Hibbett D."/>
            <person name="Nagy L.G."/>
            <person name="Martin F.M."/>
        </authorList>
    </citation>
    <scope>NUCLEOTIDE SEQUENCE</scope>
    <source>
        <strain evidence="1">BED1</strain>
    </source>
</reference>
<keyword evidence="2" id="KW-1185">Reference proteome</keyword>
<dbReference type="AlphaFoldDB" id="A0AAD4BTT6"/>
<sequence length="110" mass="12266">MGISELLNPAAEGHDIFGALDKDIYDAVIEAKSARKQSMLSGDDHGFGTCRARGTFKEALTAAMALWKYMKNLNDPLARKLEAVMSTFGQMTLRGNGEYERHEIFLLFYS</sequence>
<proteinExistence type="predicted"/>
<accession>A0AAD4BTT6</accession>
<dbReference type="Proteomes" id="UP001194468">
    <property type="component" value="Unassembled WGS sequence"/>
</dbReference>
<dbReference type="EMBL" id="WHUW01000013">
    <property type="protein sequence ID" value="KAF8439855.1"/>
    <property type="molecule type" value="Genomic_DNA"/>
</dbReference>
<reference evidence="1" key="1">
    <citation type="submission" date="2019-10" db="EMBL/GenBank/DDBJ databases">
        <authorList>
            <consortium name="DOE Joint Genome Institute"/>
            <person name="Kuo A."/>
            <person name="Miyauchi S."/>
            <person name="Kiss E."/>
            <person name="Drula E."/>
            <person name="Kohler A."/>
            <person name="Sanchez-Garcia M."/>
            <person name="Andreopoulos B."/>
            <person name="Barry K.W."/>
            <person name="Bonito G."/>
            <person name="Buee M."/>
            <person name="Carver A."/>
            <person name="Chen C."/>
            <person name="Cichocki N."/>
            <person name="Clum A."/>
            <person name="Culley D."/>
            <person name="Crous P.W."/>
            <person name="Fauchery L."/>
            <person name="Girlanda M."/>
            <person name="Hayes R."/>
            <person name="Keri Z."/>
            <person name="LaButti K."/>
            <person name="Lipzen A."/>
            <person name="Lombard V."/>
            <person name="Magnuson J."/>
            <person name="Maillard F."/>
            <person name="Morin E."/>
            <person name="Murat C."/>
            <person name="Nolan M."/>
            <person name="Ohm R."/>
            <person name="Pangilinan J."/>
            <person name="Pereira M."/>
            <person name="Perotto S."/>
            <person name="Peter M."/>
            <person name="Riley R."/>
            <person name="Sitrit Y."/>
            <person name="Stielow B."/>
            <person name="Szollosi G."/>
            <person name="Zifcakova L."/>
            <person name="Stursova M."/>
            <person name="Spatafora J.W."/>
            <person name="Tedersoo L."/>
            <person name="Vaario L.-M."/>
            <person name="Yamada A."/>
            <person name="Yan M."/>
            <person name="Wang P."/>
            <person name="Xu J."/>
            <person name="Bruns T."/>
            <person name="Baldrian P."/>
            <person name="Vilgalys R."/>
            <person name="Henrissat B."/>
            <person name="Grigoriev I.V."/>
            <person name="Hibbett D."/>
            <person name="Nagy L.G."/>
            <person name="Martin F.M."/>
        </authorList>
    </citation>
    <scope>NUCLEOTIDE SEQUENCE</scope>
    <source>
        <strain evidence="1">BED1</strain>
    </source>
</reference>
<gene>
    <name evidence="1" type="ORF">L210DRAFT_977586</name>
</gene>
<protein>
    <submittedName>
        <fullName evidence="1">Uncharacterized protein</fullName>
    </submittedName>
</protein>
<evidence type="ECO:0000313" key="2">
    <source>
        <dbReference type="Proteomes" id="UP001194468"/>
    </source>
</evidence>